<keyword evidence="1" id="KW-0472">Membrane</keyword>
<feature type="transmembrane region" description="Helical" evidence="1">
    <location>
        <begin position="39"/>
        <end position="61"/>
    </location>
</feature>
<proteinExistence type="predicted"/>
<keyword evidence="1" id="KW-1133">Transmembrane helix</keyword>
<organism evidence="2 3">
    <name type="scientific">Sporosarcina contaminans</name>
    <dbReference type="NCBI Taxonomy" id="633403"/>
    <lineage>
        <taxon>Bacteria</taxon>
        <taxon>Bacillati</taxon>
        <taxon>Bacillota</taxon>
        <taxon>Bacilli</taxon>
        <taxon>Bacillales</taxon>
        <taxon>Caryophanaceae</taxon>
        <taxon>Sporosarcina</taxon>
    </lineage>
</organism>
<protein>
    <submittedName>
        <fullName evidence="2">Uncharacterized protein</fullName>
    </submittedName>
</protein>
<evidence type="ECO:0000313" key="2">
    <source>
        <dbReference type="EMBL" id="MFD1205246.1"/>
    </source>
</evidence>
<reference evidence="3" key="1">
    <citation type="journal article" date="2019" name="Int. J. Syst. Evol. Microbiol.">
        <title>The Global Catalogue of Microorganisms (GCM) 10K type strain sequencing project: providing services to taxonomists for standard genome sequencing and annotation.</title>
        <authorList>
            <consortium name="The Broad Institute Genomics Platform"/>
            <consortium name="The Broad Institute Genome Sequencing Center for Infectious Disease"/>
            <person name="Wu L."/>
            <person name="Ma J."/>
        </authorList>
    </citation>
    <scope>NUCLEOTIDE SEQUENCE [LARGE SCALE GENOMIC DNA]</scope>
    <source>
        <strain evidence="3">CCUG 53915</strain>
    </source>
</reference>
<keyword evidence="1" id="KW-0812">Transmembrane</keyword>
<name>A0ABW3TWU7_9BACL</name>
<gene>
    <name evidence="2" type="ORF">ACFQ38_09030</name>
</gene>
<evidence type="ECO:0000313" key="3">
    <source>
        <dbReference type="Proteomes" id="UP001597231"/>
    </source>
</evidence>
<feature type="transmembrane region" description="Helical" evidence="1">
    <location>
        <begin position="7"/>
        <end position="27"/>
    </location>
</feature>
<dbReference type="RefSeq" id="WP_381480442.1">
    <property type="nucleotide sequence ID" value="NZ_JBHTLT010000042.1"/>
</dbReference>
<sequence>MTKRYKVVHYLLVAAFMLIYFKVFSTVYRISPFDVGSGIFLLFLSLVIVALSLLLSVRTVSKIAESIMVKRH</sequence>
<keyword evidence="3" id="KW-1185">Reference proteome</keyword>
<dbReference type="Proteomes" id="UP001597231">
    <property type="component" value="Unassembled WGS sequence"/>
</dbReference>
<evidence type="ECO:0000256" key="1">
    <source>
        <dbReference type="SAM" id="Phobius"/>
    </source>
</evidence>
<accession>A0ABW3TWU7</accession>
<dbReference type="EMBL" id="JBHTLT010000042">
    <property type="protein sequence ID" value="MFD1205246.1"/>
    <property type="molecule type" value="Genomic_DNA"/>
</dbReference>
<comment type="caution">
    <text evidence="2">The sequence shown here is derived from an EMBL/GenBank/DDBJ whole genome shotgun (WGS) entry which is preliminary data.</text>
</comment>